<accession>E2ZBA7</accession>
<feature type="transmembrane region" description="Helical" evidence="1">
    <location>
        <begin position="207"/>
        <end position="225"/>
    </location>
</feature>
<dbReference type="STRING" id="706434.HMPREF9429_00734"/>
<feature type="transmembrane region" description="Helical" evidence="1">
    <location>
        <begin position="237"/>
        <end position="254"/>
    </location>
</feature>
<feature type="transmembrane region" description="Helical" evidence="1">
    <location>
        <begin position="20"/>
        <end position="43"/>
    </location>
</feature>
<feature type="transmembrane region" description="Helical" evidence="1">
    <location>
        <begin position="260"/>
        <end position="285"/>
    </location>
</feature>
<keyword evidence="1" id="KW-0472">Membrane</keyword>
<organism evidence="2 3">
    <name type="scientific">Megasphaera micronuciformis F0359</name>
    <dbReference type="NCBI Taxonomy" id="706434"/>
    <lineage>
        <taxon>Bacteria</taxon>
        <taxon>Bacillati</taxon>
        <taxon>Bacillota</taxon>
        <taxon>Negativicutes</taxon>
        <taxon>Veillonellales</taxon>
        <taxon>Veillonellaceae</taxon>
        <taxon>Megasphaera</taxon>
    </lineage>
</organism>
<dbReference type="Proteomes" id="UP000003195">
    <property type="component" value="Unassembled WGS sequence"/>
</dbReference>
<evidence type="ECO:0000313" key="3">
    <source>
        <dbReference type="Proteomes" id="UP000003195"/>
    </source>
</evidence>
<evidence type="ECO:0000313" key="2">
    <source>
        <dbReference type="EMBL" id="EFQ04433.1"/>
    </source>
</evidence>
<feature type="transmembrane region" description="Helical" evidence="1">
    <location>
        <begin position="321"/>
        <end position="340"/>
    </location>
</feature>
<proteinExistence type="predicted"/>
<feature type="transmembrane region" description="Helical" evidence="1">
    <location>
        <begin position="180"/>
        <end position="201"/>
    </location>
</feature>
<gene>
    <name evidence="2" type="ORF">HMPREF9429_00734</name>
</gene>
<sequence length="354" mass="39520">MKGLFLVSKHISILDSARTVAVYTATAASLLAVYAVPAIYFFPIASSETTFCTSLFGRIGIVFFTVSLSVLFFIGAYCCAATLHIHNFTYFFQKKGIRIVLPTFVAFIFLVPLLTVLAHLFDADNELPFFSTTFIYSAYAPGPYAFLGVFLFLLLLSALLKKFSSTFFRHRYNTSFQKVLLTSTFLHVVITLILICGININLRTVEILTTLIGWSIYYVAGIQAYRARIFANNTFKPAFAWVVAFIIFLSLSLTDFAGMYIPVFLTLAAGTGIPAFLYVGSLFSVSCGTKRILAQRAYGISYTAYIVALTIRSLLTPFDFPLWLSMCLTLLATIAYLRFLDEHLLSRIPSFKDP</sequence>
<keyword evidence="1" id="KW-0812">Transmembrane</keyword>
<feature type="transmembrane region" description="Helical" evidence="1">
    <location>
        <begin position="99"/>
        <end position="121"/>
    </location>
</feature>
<protein>
    <submittedName>
        <fullName evidence="2">Uncharacterized protein</fullName>
    </submittedName>
</protein>
<dbReference type="HOGENOM" id="CLU_782577_0_0_9"/>
<name>E2ZBA7_9FIRM</name>
<dbReference type="EMBL" id="AECS01000021">
    <property type="protein sequence ID" value="EFQ04433.1"/>
    <property type="molecule type" value="Genomic_DNA"/>
</dbReference>
<feature type="transmembrane region" description="Helical" evidence="1">
    <location>
        <begin position="297"/>
        <end position="315"/>
    </location>
</feature>
<dbReference type="AlphaFoldDB" id="E2ZBA7"/>
<feature type="transmembrane region" description="Helical" evidence="1">
    <location>
        <begin position="55"/>
        <end position="78"/>
    </location>
</feature>
<comment type="caution">
    <text evidence="2">The sequence shown here is derived from an EMBL/GenBank/DDBJ whole genome shotgun (WGS) entry which is preliminary data.</text>
</comment>
<feature type="transmembrane region" description="Helical" evidence="1">
    <location>
        <begin position="141"/>
        <end position="160"/>
    </location>
</feature>
<keyword evidence="3" id="KW-1185">Reference proteome</keyword>
<keyword evidence="1" id="KW-1133">Transmembrane helix</keyword>
<reference evidence="2 3" key="1">
    <citation type="submission" date="2010-08" db="EMBL/GenBank/DDBJ databases">
        <authorList>
            <person name="Weinstock G."/>
            <person name="Sodergren E."/>
            <person name="Clifton S."/>
            <person name="Fulton L."/>
            <person name="Fulton B."/>
            <person name="Courtney L."/>
            <person name="Fronick C."/>
            <person name="Harrison M."/>
            <person name="Strong C."/>
            <person name="Farmer C."/>
            <person name="Delahaunty K."/>
            <person name="Markovic C."/>
            <person name="Hall O."/>
            <person name="Minx P."/>
            <person name="Tomlinson C."/>
            <person name="Mitreva M."/>
            <person name="Hou S."/>
            <person name="Chen J."/>
            <person name="Wollam A."/>
            <person name="Pepin K.H."/>
            <person name="Johnson M."/>
            <person name="Bhonagiri V."/>
            <person name="Zhang X."/>
            <person name="Suruliraj S."/>
            <person name="Warren W."/>
            <person name="Chinwalla A."/>
            <person name="Mardis E.R."/>
            <person name="Wilson R.K."/>
        </authorList>
    </citation>
    <scope>NUCLEOTIDE SEQUENCE [LARGE SCALE GENOMIC DNA]</scope>
    <source>
        <strain evidence="2 3">F0359</strain>
    </source>
</reference>
<evidence type="ECO:0000256" key="1">
    <source>
        <dbReference type="SAM" id="Phobius"/>
    </source>
</evidence>